<dbReference type="Pfam" id="PF08885">
    <property type="entry name" value="GSCFA"/>
    <property type="match status" value="1"/>
</dbReference>
<dbReference type="KEGG" id="rhi:NGR_b09410"/>
<proteinExistence type="predicted"/>
<dbReference type="AlphaFoldDB" id="C3KQN9"/>
<evidence type="ECO:0000313" key="3">
    <source>
        <dbReference type="Proteomes" id="UP000001054"/>
    </source>
</evidence>
<sequence>MPNVFSCRETLAIALGGRMTPYSTLPSRQFWKTGVTPFTSCTIEEIYSPKWPIEGLRIATAGSCFAQEIARALRDRKYNVLDVEPPPSGVSGKLANRFGFGLYSARHGNIYTSRHLLQLTREATGELEIQPQHYLWQKDGRFYDAFRPTVEPSGLPTSEEVVLQRRDHLSRFRSLLSQCDLFIFTLGLTEAWFHKATGLVYQTAPGVSAGKFSDDVHVFRNLTFVEILQDMLSFRNIARRMNPEMRFLLTVSPVPLTATAESRHVLVSTVRSKSTLRAVAGELSETFDDIDYFPSYELLSTPFLGEALFEQNKRTVQRAGVEAVMRSFFAAHEGVETKTKPEVFGTKTSEEVVCEDALLEAFAPQ</sequence>
<organism evidence="2 3">
    <name type="scientific">Sinorhizobium fredii (strain NBRC 101917 / NGR234)</name>
    <dbReference type="NCBI Taxonomy" id="394"/>
    <lineage>
        <taxon>Bacteria</taxon>
        <taxon>Pseudomonadati</taxon>
        <taxon>Pseudomonadota</taxon>
        <taxon>Alphaproteobacteria</taxon>
        <taxon>Hyphomicrobiales</taxon>
        <taxon>Rhizobiaceae</taxon>
        <taxon>Sinorhizobium/Ensifer group</taxon>
        <taxon>Sinorhizobium</taxon>
    </lineage>
</organism>
<evidence type="ECO:0000259" key="1">
    <source>
        <dbReference type="Pfam" id="PF08885"/>
    </source>
</evidence>
<dbReference type="Proteomes" id="UP000001054">
    <property type="component" value="Plasmid pNGR234b"/>
</dbReference>
<dbReference type="InterPro" id="IPR014982">
    <property type="entry name" value="GSCFA"/>
</dbReference>
<feature type="domain" description="GSCFA" evidence="1">
    <location>
        <begin position="57"/>
        <end position="328"/>
    </location>
</feature>
<dbReference type="HOGENOM" id="CLU_049172_0_0_5"/>
<name>C3KQN9_SINFN</name>
<dbReference type="OrthoDB" id="369216at2"/>
<gene>
    <name evidence="2" type="ordered locus">NGR_b09410</name>
</gene>
<accession>C3KQN9</accession>
<reference evidence="3" key="1">
    <citation type="journal article" date="2004" name="J. Bacteriol.">
        <title>An evolutionary hot spot: the pNGR234b replicon of Rhizobium sp. strain NGR234.</title>
        <authorList>
            <person name="Streit W.R."/>
            <person name="Schmitz R.A."/>
            <person name="Perret X."/>
            <person name="Staehelin C."/>
            <person name="Deakin W.J."/>
            <person name="Raasch C."/>
            <person name="Liesegang H."/>
            <person name="Broughton W.J."/>
        </authorList>
    </citation>
    <scope>NUCLEOTIDE SEQUENCE [LARGE SCALE GENOMIC DNA]</scope>
    <source>
        <strain evidence="3">NBRC 101917 / NGR234</strain>
    </source>
</reference>
<geneLocation type="plasmid" evidence="3">
    <name>sym pNGR234b</name>
</geneLocation>
<protein>
    <recommendedName>
        <fullName evidence="1">GSCFA domain-containing protein</fullName>
    </recommendedName>
</protein>
<dbReference type="EMBL" id="CP000874">
    <property type="protein sequence ID" value="ACP22397.1"/>
    <property type="molecule type" value="Genomic_DNA"/>
</dbReference>
<keyword evidence="2" id="KW-0614">Plasmid</keyword>
<reference evidence="2 3" key="2">
    <citation type="journal article" date="2009" name="Appl. Environ. Microbiol.">
        <title>Rhizobium sp. strain NGR234 possesses a remarkable number of secretion systems.</title>
        <authorList>
            <person name="Schmeisser C."/>
            <person name="Liesegang H."/>
            <person name="Krysciak D."/>
            <person name="Bakkou N."/>
            <person name="Le Quere A."/>
            <person name="Wollherr A."/>
            <person name="Heinemeyer I."/>
            <person name="Morgenstern B."/>
            <person name="Pommerening-Roeser A."/>
            <person name="Flores M."/>
            <person name="Palacios R."/>
            <person name="Brenner S."/>
            <person name="Gottschalk G."/>
            <person name="Schmitz R.A."/>
            <person name="Broughton W.J."/>
            <person name="Perret X."/>
            <person name="Strittmatter A.W."/>
            <person name="Streit W.R."/>
        </authorList>
    </citation>
    <scope>NUCLEOTIDE SEQUENCE [LARGE SCALE GENOMIC DNA]</scope>
    <source>
        <strain evidence="3">NBRC 101917 / NGR234</strain>
    </source>
</reference>
<evidence type="ECO:0000313" key="2">
    <source>
        <dbReference type="EMBL" id="ACP22397.1"/>
    </source>
</evidence>
<keyword evidence="3" id="KW-1185">Reference proteome</keyword>